<feature type="active site" description="Proton donor/acceptor" evidence="11">
    <location>
        <position position="168"/>
    </location>
</feature>
<dbReference type="InterPro" id="IPR004360">
    <property type="entry name" value="Glyas_Fos-R_dOase_dom"/>
</dbReference>
<feature type="binding site" evidence="13">
    <location>
        <position position="122"/>
    </location>
    <ligand>
        <name>Zn(2+)</name>
        <dbReference type="ChEBI" id="CHEBI:29105"/>
        <note>ligand shared between dimeric partners</note>
    </ligand>
</feature>
<feature type="binding site" evidence="12">
    <location>
        <begin position="152"/>
        <end position="153"/>
    </location>
    <ligand>
        <name>substrate</name>
        <note>ligand shared between dimeric partners</note>
    </ligand>
</feature>
<comment type="pathway">
    <text evidence="1">Secondary metabolite metabolism; methylglyoxal degradation; (R)-lactate from methylglyoxal: step 1/2.</text>
</comment>
<feature type="binding site" evidence="12">
    <location>
        <position position="122"/>
    </location>
    <ligand>
        <name>substrate</name>
        <note>ligand shared between dimeric partners</note>
    </ligand>
</feature>
<keyword evidence="6 15" id="KW-0456">Lyase</keyword>
<comment type="cofactor">
    <cofactor evidence="13">
        <name>Zn(2+)</name>
        <dbReference type="ChEBI" id="CHEBI:29105"/>
    </cofactor>
    <text evidence="13">Binds 1 zinc ion per subunit. In the homodimer, two zinc ions are bound between subunits.</text>
</comment>
<evidence type="ECO:0000256" key="10">
    <source>
        <dbReference type="ARBA" id="ARBA00033298"/>
    </source>
</evidence>
<evidence type="ECO:0000256" key="1">
    <source>
        <dbReference type="ARBA" id="ARBA00005008"/>
    </source>
</evidence>
<dbReference type="PANTHER" id="PTHR10374:SF30">
    <property type="entry name" value="LACTOYLGLUTATHIONE LYASE"/>
    <property type="match status" value="1"/>
</dbReference>
<dbReference type="AlphaFoldDB" id="A0A6F9DDL5"/>
<name>A0A6F9DDL5_9ASCI</name>
<keyword evidence="4 13" id="KW-0479">Metal-binding</keyword>
<accession>A0A6F9DDL5</accession>
<protein>
    <recommendedName>
        <fullName evidence="3">lactoylglutathione lyase</fullName>
        <ecNumber evidence="3">4.4.1.5</ecNumber>
    </recommendedName>
    <alternativeName>
        <fullName evidence="8">Aldoketomutase</fullName>
    </alternativeName>
    <alternativeName>
        <fullName evidence="7">Ketone-aldehyde mutase</fullName>
    </alternativeName>
    <alternativeName>
        <fullName evidence="9">Methylglyoxalase</fullName>
    </alternativeName>
    <alternativeName>
        <fullName evidence="10">S-D-lactoylglutathione methylglyoxal lyase</fullName>
    </alternativeName>
</protein>
<dbReference type="GO" id="GO:0004462">
    <property type="term" value="F:lactoylglutathione lyase activity"/>
    <property type="evidence" value="ECO:0007669"/>
    <property type="project" value="UniProtKB-EC"/>
</dbReference>
<feature type="binding site" evidence="12">
    <location>
        <position position="118"/>
    </location>
    <ligand>
        <name>substrate</name>
        <note>ligand shared between dimeric partners</note>
    </ligand>
</feature>
<evidence type="ECO:0000256" key="2">
    <source>
        <dbReference type="ARBA" id="ARBA00010363"/>
    </source>
</evidence>
<feature type="domain" description="VOC" evidence="14">
    <location>
        <begin position="27"/>
        <end position="172"/>
    </location>
</feature>
<evidence type="ECO:0000256" key="6">
    <source>
        <dbReference type="ARBA" id="ARBA00023239"/>
    </source>
</evidence>
<evidence type="ECO:0000256" key="9">
    <source>
        <dbReference type="ARBA" id="ARBA00032460"/>
    </source>
</evidence>
<feature type="binding site" evidence="12">
    <location>
        <position position="34"/>
    </location>
    <ligand>
        <name>substrate</name>
        <note>ligand shared between dimeric partners</note>
    </ligand>
</feature>
<evidence type="ECO:0000256" key="13">
    <source>
        <dbReference type="PIRSR" id="PIRSR604361-3"/>
    </source>
</evidence>
<dbReference type="InterPro" id="IPR037523">
    <property type="entry name" value="VOC_core"/>
</dbReference>
<dbReference type="PANTHER" id="PTHR10374">
    <property type="entry name" value="LACTOYLGLUTATHIONE LYASE GLYOXALASE I"/>
    <property type="match status" value="1"/>
</dbReference>
<feature type="binding site" evidence="13">
    <location>
        <position position="30"/>
    </location>
    <ligand>
        <name>Zn(2+)</name>
        <dbReference type="ChEBI" id="CHEBI:29105"/>
        <note>ligand shared between dimeric partners</note>
    </ligand>
</feature>
<reference evidence="15" key="1">
    <citation type="submission" date="2020-04" db="EMBL/GenBank/DDBJ databases">
        <authorList>
            <person name="Neveu A P."/>
        </authorList>
    </citation>
    <scope>NUCLEOTIDE SEQUENCE</scope>
    <source>
        <tissue evidence="15">Whole embryo</tissue>
    </source>
</reference>
<proteinExistence type="evidence at transcript level"/>
<dbReference type="EC" id="4.4.1.5" evidence="3"/>
<dbReference type="Gene3D" id="3.10.180.10">
    <property type="entry name" value="2,3-Dihydroxybiphenyl 1,2-Dioxygenase, domain 1"/>
    <property type="match status" value="1"/>
</dbReference>
<dbReference type="NCBIfam" id="TIGR00068">
    <property type="entry name" value="glyox_I"/>
    <property type="match status" value="1"/>
</dbReference>
<dbReference type="SUPFAM" id="SSF54593">
    <property type="entry name" value="Glyoxalase/Bleomycin resistance protein/Dihydroxybiphenyl dioxygenase"/>
    <property type="match status" value="1"/>
</dbReference>
<dbReference type="InterPro" id="IPR029068">
    <property type="entry name" value="Glyas_Bleomycin-R_OHBP_Dase"/>
</dbReference>
<feature type="binding site" evidence="12">
    <location>
        <position position="30"/>
    </location>
    <ligand>
        <name>substrate</name>
        <note>ligand shared between dimeric partners</note>
    </ligand>
</feature>
<evidence type="ECO:0000256" key="5">
    <source>
        <dbReference type="ARBA" id="ARBA00022833"/>
    </source>
</evidence>
<feature type="binding site" evidence="12">
    <location>
        <position position="100"/>
    </location>
    <ligand>
        <name>substrate</name>
        <note>ligand shared between dimeric partners</note>
    </ligand>
</feature>
<evidence type="ECO:0000256" key="11">
    <source>
        <dbReference type="PIRSR" id="PIRSR604361-1"/>
    </source>
</evidence>
<comment type="similarity">
    <text evidence="2">Belongs to the glyoxalase I family.</text>
</comment>
<feature type="binding site" evidence="13">
    <location>
        <position position="96"/>
    </location>
    <ligand>
        <name>Zn(2+)</name>
        <dbReference type="ChEBI" id="CHEBI:29105"/>
        <note>ligand shared between dimeric partners</note>
    </ligand>
</feature>
<dbReference type="UniPathway" id="UPA00619">
    <property type="reaction ID" value="UER00675"/>
</dbReference>
<evidence type="ECO:0000256" key="7">
    <source>
        <dbReference type="ARBA" id="ARBA00030291"/>
    </source>
</evidence>
<dbReference type="InterPro" id="IPR004361">
    <property type="entry name" value="Glyoxalase_1"/>
</dbReference>
<dbReference type="CDD" id="cd07233">
    <property type="entry name" value="GlxI_Zn"/>
    <property type="match status" value="1"/>
</dbReference>
<dbReference type="Pfam" id="PF00903">
    <property type="entry name" value="Glyoxalase"/>
    <property type="match status" value="1"/>
</dbReference>
<evidence type="ECO:0000256" key="4">
    <source>
        <dbReference type="ARBA" id="ARBA00022723"/>
    </source>
</evidence>
<evidence type="ECO:0000313" key="15">
    <source>
        <dbReference type="EMBL" id="CAB3249362.1"/>
    </source>
</evidence>
<evidence type="ECO:0000256" key="12">
    <source>
        <dbReference type="PIRSR" id="PIRSR604361-2"/>
    </source>
</evidence>
<sequence length="175" mass="19932">MAEPCGLTKEEIAAALHEPDENTKDFIMQQTMMRVKDPKKSLAFYSQVLGMRLLHTIHMPSMKFSIYFMGYADPKDIPSDEKKRKEWTFRQPGTVELTHNWGTESDDSTYHNGNSDPRGFGHIGISVPDVYAACKRFDEFGVEYIKTPDGGKMKGLAFIKDPDSYWIEILSPTTI</sequence>
<organism evidence="15">
    <name type="scientific">Phallusia mammillata</name>
    <dbReference type="NCBI Taxonomy" id="59560"/>
    <lineage>
        <taxon>Eukaryota</taxon>
        <taxon>Metazoa</taxon>
        <taxon>Chordata</taxon>
        <taxon>Tunicata</taxon>
        <taxon>Ascidiacea</taxon>
        <taxon>Phlebobranchia</taxon>
        <taxon>Ascidiidae</taxon>
        <taxon>Phallusia</taxon>
    </lineage>
</organism>
<evidence type="ECO:0000259" key="14">
    <source>
        <dbReference type="PROSITE" id="PS51819"/>
    </source>
</evidence>
<gene>
    <name evidence="15" type="primary">Glo1-002</name>
</gene>
<evidence type="ECO:0000256" key="8">
    <source>
        <dbReference type="ARBA" id="ARBA00030892"/>
    </source>
</evidence>
<dbReference type="EMBL" id="LR785459">
    <property type="protein sequence ID" value="CAB3249362.1"/>
    <property type="molecule type" value="mRNA"/>
</dbReference>
<evidence type="ECO:0000256" key="3">
    <source>
        <dbReference type="ARBA" id="ARBA00012081"/>
    </source>
</evidence>
<dbReference type="InterPro" id="IPR018146">
    <property type="entry name" value="Glyoxalase_1_CS"/>
</dbReference>
<keyword evidence="5 13" id="KW-0862">Zinc</keyword>
<dbReference type="PROSITE" id="PS51819">
    <property type="entry name" value="VOC"/>
    <property type="match status" value="1"/>
</dbReference>
<feature type="binding site" evidence="13">
    <location>
        <position position="168"/>
    </location>
    <ligand>
        <name>Zn(2+)</name>
        <dbReference type="ChEBI" id="CHEBI:29105"/>
        <note>ligand shared between dimeric partners</note>
    </ligand>
</feature>
<dbReference type="GO" id="GO:0046872">
    <property type="term" value="F:metal ion binding"/>
    <property type="evidence" value="ECO:0007669"/>
    <property type="project" value="UniProtKB-KW"/>
</dbReference>
<dbReference type="PROSITE" id="PS00935">
    <property type="entry name" value="GLYOXALASE_I_2"/>
    <property type="match status" value="1"/>
</dbReference>